<comment type="caution">
    <text evidence="2">The sequence shown here is derived from an EMBL/GenBank/DDBJ whole genome shotgun (WGS) entry which is preliminary data.</text>
</comment>
<feature type="transmembrane region" description="Helical" evidence="1">
    <location>
        <begin position="90"/>
        <end position="111"/>
    </location>
</feature>
<keyword evidence="1" id="KW-1133">Transmembrane helix</keyword>
<dbReference type="RefSeq" id="WP_390223902.1">
    <property type="nucleotide sequence ID" value="NZ_JBHTAA010000005.1"/>
</dbReference>
<accession>A0ABD5ZGR2</accession>
<keyword evidence="1" id="KW-0812">Transmembrane</keyword>
<dbReference type="EMBL" id="JBHTAA010000005">
    <property type="protein sequence ID" value="MFC7204311.1"/>
    <property type="molecule type" value="Genomic_DNA"/>
</dbReference>
<evidence type="ECO:0000313" key="2">
    <source>
        <dbReference type="EMBL" id="MFC7204311.1"/>
    </source>
</evidence>
<dbReference type="Proteomes" id="UP001596481">
    <property type="component" value="Unassembled WGS sequence"/>
</dbReference>
<feature type="transmembrane region" description="Helical" evidence="1">
    <location>
        <begin position="12"/>
        <end position="27"/>
    </location>
</feature>
<evidence type="ECO:0000256" key="1">
    <source>
        <dbReference type="SAM" id="Phobius"/>
    </source>
</evidence>
<dbReference type="AlphaFoldDB" id="A0ABD5ZGR2"/>
<feature type="transmembrane region" description="Helical" evidence="1">
    <location>
        <begin position="33"/>
        <end position="52"/>
    </location>
</feature>
<reference evidence="2 3" key="1">
    <citation type="journal article" date="2019" name="Int. J. Syst. Evol. Microbiol.">
        <title>The Global Catalogue of Microorganisms (GCM) 10K type strain sequencing project: providing services to taxonomists for standard genome sequencing and annotation.</title>
        <authorList>
            <consortium name="The Broad Institute Genomics Platform"/>
            <consortium name="The Broad Institute Genome Sequencing Center for Infectious Disease"/>
            <person name="Wu L."/>
            <person name="Ma J."/>
        </authorList>
    </citation>
    <scope>NUCLEOTIDE SEQUENCE [LARGE SCALE GENOMIC DNA]</scope>
    <source>
        <strain evidence="2 3">DSM 29988</strain>
    </source>
</reference>
<name>A0ABD5ZGR2_9EURY</name>
<gene>
    <name evidence="2" type="ORF">ACFQJC_12360</name>
</gene>
<keyword evidence="3" id="KW-1185">Reference proteome</keyword>
<keyword evidence="1" id="KW-0472">Membrane</keyword>
<feature type="transmembrane region" description="Helical" evidence="1">
    <location>
        <begin position="64"/>
        <end position="84"/>
    </location>
</feature>
<evidence type="ECO:0000313" key="3">
    <source>
        <dbReference type="Proteomes" id="UP001596481"/>
    </source>
</evidence>
<sequence>MTLLTRKTAMKVGFGVLVVAPVYYFGVREPASTLAFGTFVASVVLLVGIQIVEEIRDGTDSLTLFSTVLFALGGAFSLTGRVVSLADSETVTFGALAVILLAAAIRALAWFRNERADEGVV</sequence>
<organism evidence="2 3">
    <name type="scientific">Haloferax namakaokahaiae</name>
    <dbReference type="NCBI Taxonomy" id="1748331"/>
    <lineage>
        <taxon>Archaea</taxon>
        <taxon>Methanobacteriati</taxon>
        <taxon>Methanobacteriota</taxon>
        <taxon>Stenosarchaea group</taxon>
        <taxon>Halobacteria</taxon>
        <taxon>Halobacteriales</taxon>
        <taxon>Haloferacaceae</taxon>
        <taxon>Haloferax</taxon>
    </lineage>
</organism>
<proteinExistence type="predicted"/>
<protein>
    <submittedName>
        <fullName evidence="2">Uncharacterized protein</fullName>
    </submittedName>
</protein>